<evidence type="ECO:0000313" key="2">
    <source>
        <dbReference type="EMBL" id="MBE9080217.1"/>
    </source>
</evidence>
<reference evidence="2" key="1">
    <citation type="submission" date="2020-10" db="EMBL/GenBank/DDBJ databases">
        <authorList>
            <person name="Castelo-Branco R."/>
            <person name="Eusebio N."/>
            <person name="Adriana R."/>
            <person name="Vieira A."/>
            <person name="Brugerolle De Fraissinette N."/>
            <person name="Rezende De Castro R."/>
            <person name="Schneider M.P."/>
            <person name="Vasconcelos V."/>
            <person name="Leao P.N."/>
        </authorList>
    </citation>
    <scope>NUCLEOTIDE SEQUENCE</scope>
    <source>
        <strain evidence="2">LEGE 07310</strain>
    </source>
</reference>
<dbReference type="InterPro" id="IPR036390">
    <property type="entry name" value="WH_DNA-bd_sf"/>
</dbReference>
<dbReference type="Gene3D" id="1.10.10.10">
    <property type="entry name" value="Winged helix-like DNA-binding domain superfamily/Winged helix DNA-binding domain"/>
    <property type="match status" value="1"/>
</dbReference>
<evidence type="ECO:0000256" key="1">
    <source>
        <dbReference type="ARBA" id="ARBA00006479"/>
    </source>
</evidence>
<name>A0A8J7B0U0_9CYAN</name>
<comment type="caution">
    <text evidence="2">The sequence shown here is derived from an EMBL/GenBank/DDBJ whole genome shotgun (WGS) entry which is preliminary data.</text>
</comment>
<dbReference type="SUPFAM" id="SSF53067">
    <property type="entry name" value="Actin-like ATPase domain"/>
    <property type="match status" value="1"/>
</dbReference>
<proteinExistence type="inferred from homology"/>
<dbReference type="Pfam" id="PF00480">
    <property type="entry name" value="ROK"/>
    <property type="match status" value="1"/>
</dbReference>
<accession>A0A8J7B0U0</accession>
<keyword evidence="3" id="KW-1185">Reference proteome</keyword>
<dbReference type="Gene3D" id="3.30.420.40">
    <property type="match status" value="2"/>
</dbReference>
<dbReference type="Proteomes" id="UP000636505">
    <property type="component" value="Unassembled WGS sequence"/>
</dbReference>
<evidence type="ECO:0000313" key="3">
    <source>
        <dbReference type="Proteomes" id="UP000636505"/>
    </source>
</evidence>
<dbReference type="InterPro" id="IPR000600">
    <property type="entry name" value="ROK"/>
</dbReference>
<dbReference type="InterPro" id="IPR036388">
    <property type="entry name" value="WH-like_DNA-bd_sf"/>
</dbReference>
<organism evidence="2 3">
    <name type="scientific">Vasconcelosia minhoensis LEGE 07310</name>
    <dbReference type="NCBI Taxonomy" id="915328"/>
    <lineage>
        <taxon>Bacteria</taxon>
        <taxon>Bacillati</taxon>
        <taxon>Cyanobacteriota</taxon>
        <taxon>Cyanophyceae</taxon>
        <taxon>Nodosilineales</taxon>
        <taxon>Cymatolegaceae</taxon>
        <taxon>Vasconcelosia</taxon>
        <taxon>Vasconcelosia minhoensis</taxon>
    </lineage>
</organism>
<dbReference type="Pfam" id="PF13412">
    <property type="entry name" value="HTH_24"/>
    <property type="match status" value="1"/>
</dbReference>
<gene>
    <name evidence="2" type="ORF">IQ241_23505</name>
</gene>
<dbReference type="PANTHER" id="PTHR18964">
    <property type="entry name" value="ROK (REPRESSOR, ORF, KINASE) FAMILY"/>
    <property type="match status" value="1"/>
</dbReference>
<dbReference type="InterPro" id="IPR043129">
    <property type="entry name" value="ATPase_NBD"/>
</dbReference>
<comment type="similarity">
    <text evidence="1">Belongs to the ROK (NagC/XylR) family.</text>
</comment>
<dbReference type="PANTHER" id="PTHR18964:SF149">
    <property type="entry name" value="BIFUNCTIONAL UDP-N-ACETYLGLUCOSAMINE 2-EPIMERASE_N-ACETYLMANNOSAMINE KINASE"/>
    <property type="match status" value="1"/>
</dbReference>
<protein>
    <submittedName>
        <fullName evidence="2">ROK family transcriptional regulator</fullName>
    </submittedName>
</protein>
<sequence length="406" mass="43631">MKTNSVRTLNTDSSLLKQINYVRILGLLRCNAGLSRAEIARRTGLTRSTVTVITAELLADGLIRQGAAMASQPGGGRPGMELDLNPDGAFFIGAAIEADHIKVAELNLAAEMKAKLSMPLTDTDPDTVISQLVQLIQQLRRANPFSSQRLRGIGLTTPGTINRDGVLIRVPGLNWHGVNLRKYLEAHVTLPLFIDNDANSAALAEVYLGSAVQSDSLLFLLLNEGVGSGIVINHRIMRGANGTAGEVCELMIDDQNLIGSEYGQPGSFGALVGKAGLLKQYQQQVGKMAELSDLIEALNNEDKDAYNLVSQWAGRLGQGLANIINIINPERIILGGSLTALLPYIEDQLSQILTSELLGNGEFGFFSTPNSRWNISEFGEDASVIGGAVLVYQSLFQIPDLVLLNL</sequence>
<dbReference type="EMBL" id="JADEXG010000092">
    <property type="protein sequence ID" value="MBE9080217.1"/>
    <property type="molecule type" value="Genomic_DNA"/>
</dbReference>
<dbReference type="AlphaFoldDB" id="A0A8J7B0U0"/>
<dbReference type="RefSeq" id="WP_193911945.1">
    <property type="nucleotide sequence ID" value="NZ_JADEXG010000092.1"/>
</dbReference>
<dbReference type="SUPFAM" id="SSF46785">
    <property type="entry name" value="Winged helix' DNA-binding domain"/>
    <property type="match status" value="1"/>
</dbReference>